<feature type="region of interest" description="Disordered" evidence="1">
    <location>
        <begin position="859"/>
        <end position="948"/>
    </location>
</feature>
<accession>A0A8H4UR18</accession>
<dbReference type="AlphaFoldDB" id="A0A8H4UR18"/>
<gene>
    <name evidence="2" type="ORF">FZEAL_2321</name>
</gene>
<feature type="compositionally biased region" description="Polar residues" evidence="1">
    <location>
        <begin position="471"/>
        <end position="491"/>
    </location>
</feature>
<dbReference type="EMBL" id="JABEYC010000142">
    <property type="protein sequence ID" value="KAF4981975.1"/>
    <property type="molecule type" value="Genomic_DNA"/>
</dbReference>
<name>A0A8H4UR18_9HYPO</name>
<feature type="compositionally biased region" description="Polar residues" evidence="1">
    <location>
        <begin position="218"/>
        <end position="228"/>
    </location>
</feature>
<evidence type="ECO:0000313" key="3">
    <source>
        <dbReference type="Proteomes" id="UP000635477"/>
    </source>
</evidence>
<feature type="region of interest" description="Disordered" evidence="1">
    <location>
        <begin position="355"/>
        <end position="385"/>
    </location>
</feature>
<feature type="compositionally biased region" description="Polar residues" evidence="1">
    <location>
        <begin position="400"/>
        <end position="410"/>
    </location>
</feature>
<sequence>MDPLSILAGVAGIATAGAALANVLFKLIKTARHRPGEIQSIAMDISILNSALEHLHDILTHGSSFAKPSLLQCVSEVVKNIKTTQSEIYQLISEQSFFGRFKWATAAKGLLSDIEKHKVAITLQTSILSAAILVKSTAAANTATRGRPENRFRILAESLIQAGQASLESDNTPASIPEPPRERAPSPPVRTKKRLPSPVRQSEIPGHVHSEDLFGRSSRASPPAQNLSVPGRLPDDQPSSAAANQGSPMKEGSEDPYSVFVQNSRAPPGPDNRFQNTTPEDESQFDRRTVYEDEESQTSAQQRNGRDYLKVANFGHHFRLRGDAATFLYKLVFQDGTGANIRTPDHDDIYEASINGSSMREESEFGGPVRYASRPTHRNPTSQEPAKVVDQLLLEWTSLSQSEVEQGSSKSPEEERGSTREQYSYTDSSDTEWEDSDTKEETTLPQPFVRTRRREPLNSQNQRRVLRPTRTDTPQTEDPANKPFSSLNQTPKDYFVPCTYPTYNQDMPYFTPPERQASGHFPTQNWGQGVPFQQPPGFQPDQTNGPTQYGQYWPQTPAPATEVPSQAKPSFQKPGIIVLPQADGADSEAGPKTPELDARYTGLEIMRQSEEAIWNSEKFIAKTGMTGKAIMAALVGDRSARNAHGLDLAHTLMRGQDTKLVYVRGNDLGETWFINEQPIFIQFYHCGYLPQFFPAKETEGVAMKREYVAVGDEWASFEALSQLGLSTKGREEGRVLLDPSVTWSMVKELAITTLQLRCMRQRRQFTPTFYNSIAMFRNTHGGAEIEMLSTLYKKESQDTIKAPPEETVQEAETLPAEEGIRVFDFEVNNWNEKPEEAPIPEENQSAVETRHDTPEICVTSSTTAQEVTPSATPDQDDARSDYSSKTRFSQFFQRYKPGKKHSRLGSMSKRYGSSTASGERSEEVVWRDDVDKRAPPTPSDSGIGSSVS</sequence>
<feature type="compositionally biased region" description="Acidic residues" evidence="1">
    <location>
        <begin position="429"/>
        <end position="438"/>
    </location>
</feature>
<proteinExistence type="predicted"/>
<protein>
    <recommendedName>
        <fullName evidence="4">Fungal N-terminal domain-containing protein</fullName>
    </recommendedName>
</protein>
<dbReference type="Proteomes" id="UP000635477">
    <property type="component" value="Unassembled WGS sequence"/>
</dbReference>
<feature type="compositionally biased region" description="Polar residues" evidence="1">
    <location>
        <begin position="859"/>
        <end position="873"/>
    </location>
</feature>
<evidence type="ECO:0000256" key="1">
    <source>
        <dbReference type="SAM" id="MobiDB-lite"/>
    </source>
</evidence>
<dbReference type="OrthoDB" id="10267115at2759"/>
<feature type="region of interest" description="Disordered" evidence="1">
    <location>
        <begin position="833"/>
        <end position="852"/>
    </location>
</feature>
<feature type="region of interest" description="Disordered" evidence="1">
    <location>
        <begin position="163"/>
        <end position="304"/>
    </location>
</feature>
<feature type="compositionally biased region" description="Polar residues" evidence="1">
    <location>
        <begin position="237"/>
        <end position="247"/>
    </location>
</feature>
<feature type="compositionally biased region" description="Polar residues" evidence="1">
    <location>
        <begin position="163"/>
        <end position="172"/>
    </location>
</feature>
<evidence type="ECO:0008006" key="4">
    <source>
        <dbReference type="Google" id="ProtNLM"/>
    </source>
</evidence>
<organism evidence="2 3">
    <name type="scientific">Fusarium zealandicum</name>
    <dbReference type="NCBI Taxonomy" id="1053134"/>
    <lineage>
        <taxon>Eukaryota</taxon>
        <taxon>Fungi</taxon>
        <taxon>Dikarya</taxon>
        <taxon>Ascomycota</taxon>
        <taxon>Pezizomycotina</taxon>
        <taxon>Sordariomycetes</taxon>
        <taxon>Hypocreomycetidae</taxon>
        <taxon>Hypocreales</taxon>
        <taxon>Nectriaceae</taxon>
        <taxon>Fusarium</taxon>
        <taxon>Fusarium staphyleae species complex</taxon>
    </lineage>
</organism>
<comment type="caution">
    <text evidence="2">The sequence shown here is derived from an EMBL/GenBank/DDBJ whole genome shotgun (WGS) entry which is preliminary data.</text>
</comment>
<reference evidence="2" key="1">
    <citation type="journal article" date="2020" name="BMC Genomics">
        <title>Correction to: Identification and distribution of gene clusters required for synthesis of sphingolipid metabolism inhibitors in diverse species of the filamentous fungus Fusarium.</title>
        <authorList>
            <person name="Kim H.S."/>
            <person name="Lohmar J.M."/>
            <person name="Busman M."/>
            <person name="Brown D.W."/>
            <person name="Naumann T.A."/>
            <person name="Divon H.H."/>
            <person name="Lysoe E."/>
            <person name="Uhlig S."/>
            <person name="Proctor R.H."/>
        </authorList>
    </citation>
    <scope>NUCLEOTIDE SEQUENCE</scope>
    <source>
        <strain evidence="2">NRRL 22465</strain>
    </source>
</reference>
<reference evidence="2" key="2">
    <citation type="submission" date="2020-05" db="EMBL/GenBank/DDBJ databases">
        <authorList>
            <person name="Kim H.-S."/>
            <person name="Proctor R.H."/>
            <person name="Brown D.W."/>
        </authorList>
    </citation>
    <scope>NUCLEOTIDE SEQUENCE</scope>
    <source>
        <strain evidence="2">NRRL 22465</strain>
    </source>
</reference>
<evidence type="ECO:0000313" key="2">
    <source>
        <dbReference type="EMBL" id="KAF4981975.1"/>
    </source>
</evidence>
<feature type="compositionally biased region" description="Basic and acidic residues" evidence="1">
    <location>
        <begin position="919"/>
        <end position="934"/>
    </location>
</feature>
<feature type="compositionally biased region" description="Polar residues" evidence="1">
    <location>
        <begin position="939"/>
        <end position="948"/>
    </location>
</feature>
<keyword evidence="3" id="KW-1185">Reference proteome</keyword>
<feature type="region of interest" description="Disordered" evidence="1">
    <location>
        <begin position="400"/>
        <end position="491"/>
    </location>
</feature>